<evidence type="ECO:0000313" key="2">
    <source>
        <dbReference type="Proteomes" id="UP001595696"/>
    </source>
</evidence>
<evidence type="ECO:0000313" key="1">
    <source>
        <dbReference type="EMBL" id="MFC3966294.1"/>
    </source>
</evidence>
<gene>
    <name evidence="1" type="ORF">ACFO0B_30270</name>
</gene>
<dbReference type="RefSeq" id="WP_378616878.1">
    <property type="nucleotide sequence ID" value="NZ_JBHSAX010000033.1"/>
</dbReference>
<comment type="caution">
    <text evidence="1">The sequence shown here is derived from an EMBL/GenBank/DDBJ whole genome shotgun (WGS) entry which is preliminary data.</text>
</comment>
<reference evidence="2" key="1">
    <citation type="journal article" date="2019" name="Int. J. Syst. Evol. Microbiol.">
        <title>The Global Catalogue of Microorganisms (GCM) 10K type strain sequencing project: providing services to taxonomists for standard genome sequencing and annotation.</title>
        <authorList>
            <consortium name="The Broad Institute Genomics Platform"/>
            <consortium name="The Broad Institute Genome Sequencing Center for Infectious Disease"/>
            <person name="Wu L."/>
            <person name="Ma J."/>
        </authorList>
    </citation>
    <scope>NUCLEOTIDE SEQUENCE [LARGE SCALE GENOMIC DNA]</scope>
    <source>
        <strain evidence="2">CGMCC 4.7330</strain>
    </source>
</reference>
<name>A0ABV8E2U7_9NOCA</name>
<dbReference type="Pfam" id="PF13671">
    <property type="entry name" value="AAA_33"/>
    <property type="match status" value="1"/>
</dbReference>
<accession>A0ABV8E2U7</accession>
<sequence>MRAFALAPHTLHDLRRAGETGGAVGELRYPARAALVVAGIPGAGKSTALHTFFGTEPDADAPARTERGAVVVDSHQARVRWRRSLAWLPYPLWRPVVHVAHYRAVRAALRGAAGPVVIHDCGTYRWARRMIARWTAEAGRELHVVMLDVAPEVARAGQRARGRRINPVTFALHCRRWRGLVADAVRDTAAPGRTTSAVLTDRAALNRLQRIVFED</sequence>
<keyword evidence="2" id="KW-1185">Reference proteome</keyword>
<dbReference type="SUPFAM" id="SSF52540">
    <property type="entry name" value="P-loop containing nucleoside triphosphate hydrolases"/>
    <property type="match status" value="1"/>
</dbReference>
<proteinExistence type="predicted"/>
<dbReference type="Proteomes" id="UP001595696">
    <property type="component" value="Unassembled WGS sequence"/>
</dbReference>
<dbReference type="InterPro" id="IPR027417">
    <property type="entry name" value="P-loop_NTPase"/>
</dbReference>
<protein>
    <submittedName>
        <fullName evidence="1">AAA family ATPase</fullName>
    </submittedName>
</protein>
<dbReference type="Gene3D" id="3.40.50.300">
    <property type="entry name" value="P-loop containing nucleotide triphosphate hydrolases"/>
    <property type="match status" value="1"/>
</dbReference>
<dbReference type="EMBL" id="JBHSAX010000033">
    <property type="protein sequence ID" value="MFC3966294.1"/>
    <property type="molecule type" value="Genomic_DNA"/>
</dbReference>
<organism evidence="1 2">
    <name type="scientific">Nocardia jiangsuensis</name>
    <dbReference type="NCBI Taxonomy" id="1691563"/>
    <lineage>
        <taxon>Bacteria</taxon>
        <taxon>Bacillati</taxon>
        <taxon>Actinomycetota</taxon>
        <taxon>Actinomycetes</taxon>
        <taxon>Mycobacteriales</taxon>
        <taxon>Nocardiaceae</taxon>
        <taxon>Nocardia</taxon>
    </lineage>
</organism>